<name>A0A448WZR6_9PLAT</name>
<dbReference type="OrthoDB" id="19944at2759"/>
<dbReference type="SUPFAM" id="SSF50978">
    <property type="entry name" value="WD40 repeat-like"/>
    <property type="match status" value="1"/>
</dbReference>
<dbReference type="EMBL" id="CAAALY010066646">
    <property type="protein sequence ID" value="VEL24238.1"/>
    <property type="molecule type" value="Genomic_DNA"/>
</dbReference>
<proteinExistence type="predicted"/>
<organism evidence="1 2">
    <name type="scientific">Protopolystoma xenopodis</name>
    <dbReference type="NCBI Taxonomy" id="117903"/>
    <lineage>
        <taxon>Eukaryota</taxon>
        <taxon>Metazoa</taxon>
        <taxon>Spiralia</taxon>
        <taxon>Lophotrochozoa</taxon>
        <taxon>Platyhelminthes</taxon>
        <taxon>Monogenea</taxon>
        <taxon>Polyopisthocotylea</taxon>
        <taxon>Polystomatidea</taxon>
        <taxon>Polystomatidae</taxon>
        <taxon>Protopolystoma</taxon>
    </lineage>
</organism>
<accession>A0A448WZR6</accession>
<comment type="caution">
    <text evidence="1">The sequence shown here is derived from an EMBL/GenBank/DDBJ whole genome shotgun (WGS) entry which is preliminary data.</text>
</comment>
<dbReference type="Proteomes" id="UP000784294">
    <property type="component" value="Unassembled WGS sequence"/>
</dbReference>
<sequence length="85" mass="9300">MTSHARPCRAPSCFISSDLLLTGHEDGSVIIWRIACGGCLLKLCTLQTAALFDVEFAASGLVSTQKGICCLDSYIFPVTQWYHFL</sequence>
<keyword evidence="2" id="KW-1185">Reference proteome</keyword>
<gene>
    <name evidence="1" type="ORF">PXEA_LOCUS17678</name>
</gene>
<protein>
    <submittedName>
        <fullName evidence="1">Uncharacterized protein</fullName>
    </submittedName>
</protein>
<evidence type="ECO:0000313" key="2">
    <source>
        <dbReference type="Proteomes" id="UP000784294"/>
    </source>
</evidence>
<reference evidence="1" key="1">
    <citation type="submission" date="2018-11" db="EMBL/GenBank/DDBJ databases">
        <authorList>
            <consortium name="Pathogen Informatics"/>
        </authorList>
    </citation>
    <scope>NUCLEOTIDE SEQUENCE</scope>
</reference>
<dbReference type="InterPro" id="IPR036322">
    <property type="entry name" value="WD40_repeat_dom_sf"/>
</dbReference>
<dbReference type="AlphaFoldDB" id="A0A448WZR6"/>
<evidence type="ECO:0000313" key="1">
    <source>
        <dbReference type="EMBL" id="VEL24238.1"/>
    </source>
</evidence>